<evidence type="ECO:0000313" key="2">
    <source>
        <dbReference type="EMBL" id="AOY86703.1"/>
    </source>
</evidence>
<evidence type="ECO:0000313" key="3">
    <source>
        <dbReference type="Proteomes" id="UP000177445"/>
    </source>
</evidence>
<dbReference type="KEGG" id="msq:BKP64_00105"/>
<sequence length="193" mass="20920">MKSFRKTQRIATLALIGGTLLWSSASFAHCDSMDGPVIGDARTALNEQSLKPVLKWIGPADEKDLAAAFNDTLEVRRGNPPARELADKYFFETLVRLHRATEGAPYTGLKPAGSASAAAKAADKALAEGNVDALARKLGEKVTGFVTKQFHETMQGVNAESVSDGRQFVDNYVRYVHSIEEIHNIVAGAHDEH</sequence>
<dbReference type="OrthoDB" id="2168082at2"/>
<feature type="chain" id="PRO_5009441899" evidence="1">
    <location>
        <begin position="29"/>
        <end position="193"/>
    </location>
</feature>
<dbReference type="Pfam" id="PF20046">
    <property type="entry name" value="DUF6448"/>
    <property type="match status" value="1"/>
</dbReference>
<dbReference type="AlphaFoldDB" id="A0A1D9GGH1"/>
<protein>
    <submittedName>
        <fullName evidence="2">Uncharacterized protein</fullName>
    </submittedName>
</protein>
<dbReference type="RefSeq" id="WP_070964315.1">
    <property type="nucleotide sequence ID" value="NZ_CP017715.1"/>
</dbReference>
<gene>
    <name evidence="2" type="ORF">BKP64_00105</name>
</gene>
<dbReference type="EMBL" id="CP017715">
    <property type="protein sequence ID" value="AOY86703.1"/>
    <property type="molecule type" value="Genomic_DNA"/>
</dbReference>
<dbReference type="InterPro" id="IPR045613">
    <property type="entry name" value="DUF6448"/>
</dbReference>
<proteinExistence type="predicted"/>
<evidence type="ECO:0000256" key="1">
    <source>
        <dbReference type="SAM" id="SignalP"/>
    </source>
</evidence>
<dbReference type="Proteomes" id="UP000177445">
    <property type="component" value="Chromosome"/>
</dbReference>
<reference evidence="2 3" key="1">
    <citation type="submission" date="2016-10" db="EMBL/GenBank/DDBJ databases">
        <title>Marinobacter salinus sp. nov., a moderately halophilic bacterium isolated from a tidal flat environment.</title>
        <authorList>
            <person name="Park S.-J."/>
        </authorList>
    </citation>
    <scope>NUCLEOTIDE SEQUENCE [LARGE SCALE GENOMIC DNA]</scope>
    <source>
        <strain evidence="2 3">Hb8</strain>
    </source>
</reference>
<organism evidence="2 3">
    <name type="scientific">Marinobacter salinus</name>
    <dbReference type="NCBI Taxonomy" id="1874317"/>
    <lineage>
        <taxon>Bacteria</taxon>
        <taxon>Pseudomonadati</taxon>
        <taxon>Pseudomonadota</taxon>
        <taxon>Gammaproteobacteria</taxon>
        <taxon>Pseudomonadales</taxon>
        <taxon>Marinobacteraceae</taxon>
        <taxon>Marinobacter</taxon>
    </lineage>
</organism>
<accession>A0A1D9GGH1</accession>
<feature type="signal peptide" evidence="1">
    <location>
        <begin position="1"/>
        <end position="28"/>
    </location>
</feature>
<keyword evidence="3" id="KW-1185">Reference proteome</keyword>
<dbReference type="STRING" id="1874317.BKP64_00105"/>
<name>A0A1D9GGH1_9GAMM</name>
<keyword evidence="1" id="KW-0732">Signal</keyword>